<dbReference type="Pfam" id="PF09296">
    <property type="entry name" value="NUDIX-like"/>
    <property type="match status" value="1"/>
</dbReference>
<dbReference type="Gene3D" id="3.90.79.10">
    <property type="entry name" value="Nucleoside Triphosphate Pyrophosphohydrolase"/>
    <property type="match status" value="1"/>
</dbReference>
<keyword evidence="7" id="KW-0460">Magnesium</keyword>
<dbReference type="InterPro" id="IPR015375">
    <property type="entry name" value="NADH_PPase-like_N"/>
</dbReference>
<dbReference type="InterPro" id="IPR015797">
    <property type="entry name" value="NUDIX_hydrolase-like_dom_sf"/>
</dbReference>
<keyword evidence="6 10" id="KW-0378">Hydrolase</keyword>
<dbReference type="PRINTS" id="PR00502">
    <property type="entry name" value="NUDIXFAMILY"/>
</dbReference>
<comment type="similarity">
    <text evidence="3">Belongs to the Nudix hydrolase family. NudC subfamily.</text>
</comment>
<evidence type="ECO:0000259" key="11">
    <source>
        <dbReference type="PROSITE" id="PS51462"/>
    </source>
</evidence>
<dbReference type="EMBL" id="JBFRYC010000002">
    <property type="protein sequence ID" value="MEX1660860.1"/>
    <property type="molecule type" value="Genomic_DNA"/>
</dbReference>
<evidence type="ECO:0000256" key="9">
    <source>
        <dbReference type="ARBA" id="ARBA00023679"/>
    </source>
</evidence>
<gene>
    <name evidence="12" type="primary">nudC</name>
    <name evidence="12" type="ORF">AB4874_04235</name>
</gene>
<dbReference type="InterPro" id="IPR020084">
    <property type="entry name" value="NUDIX_hydrolase_CS"/>
</dbReference>
<dbReference type="PROSITE" id="PS51462">
    <property type="entry name" value="NUDIX"/>
    <property type="match status" value="1"/>
</dbReference>
<evidence type="ECO:0000256" key="10">
    <source>
        <dbReference type="RuleBase" id="RU003476"/>
    </source>
</evidence>
<evidence type="ECO:0000313" key="12">
    <source>
        <dbReference type="EMBL" id="MEX1660860.1"/>
    </source>
</evidence>
<dbReference type="PANTHER" id="PTHR42904">
    <property type="entry name" value="NUDIX HYDROLASE, NUDC SUBFAMILY"/>
    <property type="match status" value="1"/>
</dbReference>
<dbReference type="Proteomes" id="UP001557465">
    <property type="component" value="Unassembled WGS sequence"/>
</dbReference>
<dbReference type="InterPro" id="IPR000086">
    <property type="entry name" value="NUDIX_hydrolase_dom"/>
</dbReference>
<dbReference type="Gene3D" id="3.90.79.20">
    <property type="match status" value="1"/>
</dbReference>
<dbReference type="EC" id="3.6.1.22" evidence="4"/>
<evidence type="ECO:0000256" key="4">
    <source>
        <dbReference type="ARBA" id="ARBA00012381"/>
    </source>
</evidence>
<dbReference type="PANTHER" id="PTHR42904:SF6">
    <property type="entry name" value="NAD-CAPPED RNA HYDROLASE NUDT12"/>
    <property type="match status" value="1"/>
</dbReference>
<evidence type="ECO:0000313" key="13">
    <source>
        <dbReference type="Proteomes" id="UP001557465"/>
    </source>
</evidence>
<dbReference type="InterPro" id="IPR050241">
    <property type="entry name" value="NAD-cap_RNA_hydrolase_NudC"/>
</dbReference>
<keyword evidence="5" id="KW-0479">Metal-binding</keyword>
<reference evidence="12 13" key="1">
    <citation type="journal article" date="2011" name="Int. J. Syst. Evol. Microbiol.">
        <title>Zhongshania antarctica gen. nov., sp. nov. and Zhongshania guokunii sp. nov., gammaproteobacteria respectively isolated from coastal attached (fast) ice and surface seawater of the Antarctic.</title>
        <authorList>
            <person name="Li H.J."/>
            <person name="Zhang X.Y."/>
            <person name="Chen C.X."/>
            <person name="Zhang Y.J."/>
            <person name="Gao Z.M."/>
            <person name="Yu Y."/>
            <person name="Chen X.L."/>
            <person name="Chen B."/>
            <person name="Zhang Y.Z."/>
        </authorList>
    </citation>
    <scope>NUCLEOTIDE SEQUENCE [LARGE SCALE GENOMIC DNA]</scope>
    <source>
        <strain evidence="12 13">15-R06ZXC-3</strain>
    </source>
</reference>
<proteinExistence type="inferred from homology"/>
<sequence>MPNDYVPMPDWRDDLPAFSGANGLDRDDQLRRDPQGLKHLRAQPDTRVLPIWRGRVLLSPEGLGLLPPDHALFATLAGPEIYLGRVSDGVLGASEAAGAFFARDVSAYEPQESLPEGGVSFDATELGHPSLPDSHGFTELRGAMARLGPLEAELAATARAMFEWHRSHRFCAVCGAPSDLKDAGWQRRCATCGASHFPRTDPAVIMMITKGNRLLLGRSPGWPEGMYSTLAGFMEPGETVEKAVRREVAEETGVQVGAVRFIASQPWPFPSSLMLGCHGEALSEEITVDPTEIEDAMWITRERLLDVVAGRDAVISPPRVGAIAGWMMRQWLADRLL</sequence>
<evidence type="ECO:0000256" key="5">
    <source>
        <dbReference type="ARBA" id="ARBA00022723"/>
    </source>
</evidence>
<feature type="domain" description="Nudix hydrolase" evidence="11">
    <location>
        <begin position="198"/>
        <end position="321"/>
    </location>
</feature>
<dbReference type="Pfam" id="PF00293">
    <property type="entry name" value="NUDIX"/>
    <property type="match status" value="1"/>
</dbReference>
<evidence type="ECO:0000256" key="7">
    <source>
        <dbReference type="ARBA" id="ARBA00022842"/>
    </source>
</evidence>
<dbReference type="SUPFAM" id="SSF55811">
    <property type="entry name" value="Nudix"/>
    <property type="match status" value="1"/>
</dbReference>
<evidence type="ECO:0000256" key="8">
    <source>
        <dbReference type="ARBA" id="ARBA00023027"/>
    </source>
</evidence>
<dbReference type="GO" id="GO:0016787">
    <property type="term" value="F:hydrolase activity"/>
    <property type="evidence" value="ECO:0007669"/>
    <property type="project" value="UniProtKB-KW"/>
</dbReference>
<dbReference type="InterPro" id="IPR015376">
    <property type="entry name" value="Znr_NADH_PPase"/>
</dbReference>
<dbReference type="RefSeq" id="WP_368391056.1">
    <property type="nucleotide sequence ID" value="NZ_JBFRYC010000002.1"/>
</dbReference>
<organism evidence="12 13">
    <name type="scientific">Thioclava arctica</name>
    <dbReference type="NCBI Taxonomy" id="3238301"/>
    <lineage>
        <taxon>Bacteria</taxon>
        <taxon>Pseudomonadati</taxon>
        <taxon>Pseudomonadota</taxon>
        <taxon>Alphaproteobacteria</taxon>
        <taxon>Rhodobacterales</taxon>
        <taxon>Paracoccaceae</taxon>
        <taxon>Thioclava</taxon>
    </lineage>
</organism>
<comment type="caution">
    <text evidence="12">The sequence shown here is derived from an EMBL/GenBank/DDBJ whole genome shotgun (WGS) entry which is preliminary data.</text>
</comment>
<keyword evidence="13" id="KW-1185">Reference proteome</keyword>
<dbReference type="NCBIfam" id="NF001299">
    <property type="entry name" value="PRK00241.1"/>
    <property type="match status" value="1"/>
</dbReference>
<dbReference type="CDD" id="cd03429">
    <property type="entry name" value="NUDIX_NADH_pyrophosphatase_Nudt13"/>
    <property type="match status" value="1"/>
</dbReference>
<evidence type="ECO:0000256" key="6">
    <source>
        <dbReference type="ARBA" id="ARBA00022801"/>
    </source>
</evidence>
<dbReference type="InterPro" id="IPR020476">
    <property type="entry name" value="Nudix_hydrolase"/>
</dbReference>
<comment type="cofactor">
    <cofactor evidence="1">
        <name>Mg(2+)</name>
        <dbReference type="ChEBI" id="CHEBI:18420"/>
    </cofactor>
</comment>
<evidence type="ECO:0000256" key="1">
    <source>
        <dbReference type="ARBA" id="ARBA00001946"/>
    </source>
</evidence>
<name>A0ABV3TIC4_9RHOB</name>
<accession>A0ABV3TIC4</accession>
<comment type="cofactor">
    <cofactor evidence="2">
        <name>Zn(2+)</name>
        <dbReference type="ChEBI" id="CHEBI:29105"/>
    </cofactor>
</comment>
<evidence type="ECO:0000256" key="3">
    <source>
        <dbReference type="ARBA" id="ARBA00009595"/>
    </source>
</evidence>
<protein>
    <recommendedName>
        <fullName evidence="4">NAD(+) diphosphatase</fullName>
        <ecNumber evidence="4">3.6.1.22</ecNumber>
    </recommendedName>
</protein>
<dbReference type="InterPro" id="IPR049734">
    <property type="entry name" value="NudC-like_C"/>
</dbReference>
<dbReference type="Pfam" id="PF09297">
    <property type="entry name" value="Zn_ribbon_NUD"/>
    <property type="match status" value="1"/>
</dbReference>
<evidence type="ECO:0000256" key="2">
    <source>
        <dbReference type="ARBA" id="ARBA00001947"/>
    </source>
</evidence>
<comment type="catalytic activity">
    <reaction evidence="9">
        <text>a 5'-end NAD(+)-phospho-ribonucleoside in mRNA + H2O = a 5'-end phospho-adenosine-phospho-ribonucleoside in mRNA + beta-nicotinamide D-ribonucleotide + 2 H(+)</text>
        <dbReference type="Rhea" id="RHEA:60876"/>
        <dbReference type="Rhea" id="RHEA-COMP:15698"/>
        <dbReference type="Rhea" id="RHEA-COMP:15719"/>
        <dbReference type="ChEBI" id="CHEBI:14649"/>
        <dbReference type="ChEBI" id="CHEBI:15377"/>
        <dbReference type="ChEBI" id="CHEBI:15378"/>
        <dbReference type="ChEBI" id="CHEBI:144029"/>
        <dbReference type="ChEBI" id="CHEBI:144051"/>
    </reaction>
    <physiologicalReaction direction="left-to-right" evidence="9">
        <dbReference type="Rhea" id="RHEA:60877"/>
    </physiologicalReaction>
</comment>
<dbReference type="PROSITE" id="PS00893">
    <property type="entry name" value="NUDIX_BOX"/>
    <property type="match status" value="1"/>
</dbReference>
<keyword evidence="8" id="KW-0520">NAD</keyword>